<name>A0ACC5ZNB8_9TELE</name>
<comment type="caution">
    <text evidence="1">The sequence shown here is derived from an EMBL/GenBank/DDBJ whole genome shotgun (WGS) entry which is preliminary data.</text>
</comment>
<protein>
    <submittedName>
        <fullName evidence="1">Uncharacterized protein</fullName>
    </submittedName>
</protein>
<reference evidence="1" key="1">
    <citation type="submission" date="2020-02" db="EMBL/GenBank/DDBJ databases">
        <title>Genome sequencing of the panga catfish, Pangasius djambal.</title>
        <authorList>
            <person name="Wen M."/>
            <person name="Zahm M."/>
            <person name="Roques C."/>
            <person name="Cabau C."/>
            <person name="Klopp C."/>
            <person name="Donnadieu C."/>
            <person name="Jouanno E."/>
            <person name="Avarre J.-C."/>
            <person name="Campet M."/>
            <person name="Ha T."/>
            <person name="Dugue R."/>
            <person name="Lampietro C."/>
            <person name="Louis A."/>
            <person name="Herpin A."/>
            <person name="Echchiki A."/>
            <person name="Berthelot C."/>
            <person name="Parey E."/>
            <person name="Roest-Crollius H."/>
            <person name="Braasch I."/>
            <person name="Postlethwait J.H."/>
            <person name="Bobe J."/>
            <person name="Montfort J."/>
            <person name="Bouchez O."/>
            <person name="Begum T."/>
            <person name="Schartl M."/>
            <person name="Gustiano R."/>
            <person name="Guiguen Y."/>
        </authorList>
    </citation>
    <scope>NUCLEOTIDE SEQUENCE</scope>
    <source>
        <strain evidence="1">Pdj_M5554</strain>
    </source>
</reference>
<sequence>MFICRVPGGLVVRLHCSHHRGLGLNPGQGTNPSHWSYTDSALPVPGQNLDLILSRHRANTFINIPGRGTYNSYRRGFKSQAERRSEICEEYFHCRVLARRYGPQFAYQKYFGDRQGNSRTNDGLRY</sequence>
<gene>
    <name evidence="1" type="ORF">PDJAM_G00175650</name>
</gene>
<dbReference type="Proteomes" id="UP000830395">
    <property type="component" value="Chromosome 29"/>
</dbReference>
<organism evidence="1 2">
    <name type="scientific">Pangasius djambal</name>
    <dbReference type="NCBI Taxonomy" id="1691987"/>
    <lineage>
        <taxon>Eukaryota</taxon>
        <taxon>Metazoa</taxon>
        <taxon>Chordata</taxon>
        <taxon>Craniata</taxon>
        <taxon>Vertebrata</taxon>
        <taxon>Euteleostomi</taxon>
        <taxon>Actinopterygii</taxon>
        <taxon>Neopterygii</taxon>
        <taxon>Teleostei</taxon>
        <taxon>Ostariophysi</taxon>
        <taxon>Siluriformes</taxon>
        <taxon>Pangasiidae</taxon>
        <taxon>Pangasius</taxon>
    </lineage>
</organism>
<evidence type="ECO:0000313" key="2">
    <source>
        <dbReference type="Proteomes" id="UP000830395"/>
    </source>
</evidence>
<evidence type="ECO:0000313" key="1">
    <source>
        <dbReference type="EMBL" id="MCJ8749370.1"/>
    </source>
</evidence>
<accession>A0ACC5ZNB8</accession>
<dbReference type="EMBL" id="CM041003">
    <property type="protein sequence ID" value="MCJ8749370.1"/>
    <property type="molecule type" value="Genomic_DNA"/>
</dbReference>
<keyword evidence="2" id="KW-1185">Reference proteome</keyword>
<proteinExistence type="predicted"/>